<protein>
    <submittedName>
        <fullName evidence="2">Uncharacterized protein</fullName>
    </submittedName>
</protein>
<evidence type="ECO:0000313" key="3">
    <source>
        <dbReference type="Proteomes" id="UP001501746"/>
    </source>
</evidence>
<feature type="region of interest" description="Disordered" evidence="1">
    <location>
        <begin position="64"/>
        <end position="143"/>
    </location>
</feature>
<feature type="compositionally biased region" description="Basic and acidic residues" evidence="1">
    <location>
        <begin position="124"/>
        <end position="136"/>
    </location>
</feature>
<feature type="compositionally biased region" description="Low complexity" evidence="1">
    <location>
        <begin position="111"/>
        <end position="123"/>
    </location>
</feature>
<feature type="region of interest" description="Disordered" evidence="1">
    <location>
        <begin position="190"/>
        <end position="314"/>
    </location>
</feature>
<organism evidence="2 3">
    <name type="scientific">Agromyces salentinus</name>
    <dbReference type="NCBI Taxonomy" id="269421"/>
    <lineage>
        <taxon>Bacteria</taxon>
        <taxon>Bacillati</taxon>
        <taxon>Actinomycetota</taxon>
        <taxon>Actinomycetes</taxon>
        <taxon>Micrococcales</taxon>
        <taxon>Microbacteriaceae</taxon>
        <taxon>Agromyces</taxon>
    </lineage>
</organism>
<feature type="region of interest" description="Disordered" evidence="1">
    <location>
        <begin position="1"/>
        <end position="31"/>
    </location>
</feature>
<evidence type="ECO:0000313" key="2">
    <source>
        <dbReference type="EMBL" id="GAA1847202.1"/>
    </source>
</evidence>
<proteinExistence type="predicted"/>
<evidence type="ECO:0000256" key="1">
    <source>
        <dbReference type="SAM" id="MobiDB-lite"/>
    </source>
</evidence>
<feature type="compositionally biased region" description="Pro residues" evidence="1">
    <location>
        <begin position="70"/>
        <end position="83"/>
    </location>
</feature>
<dbReference type="Proteomes" id="UP001501746">
    <property type="component" value="Unassembled WGS sequence"/>
</dbReference>
<keyword evidence="3" id="KW-1185">Reference proteome</keyword>
<comment type="caution">
    <text evidence="2">The sequence shown here is derived from an EMBL/GenBank/DDBJ whole genome shotgun (WGS) entry which is preliminary data.</text>
</comment>
<accession>A0ABP4Z9D2</accession>
<name>A0ABP4Z9D2_9MICO</name>
<dbReference type="RefSeq" id="WP_157429086.1">
    <property type="nucleotide sequence ID" value="NZ_BAAANK010000015.1"/>
</dbReference>
<dbReference type="EMBL" id="BAAANK010000015">
    <property type="protein sequence ID" value="GAA1847202.1"/>
    <property type="molecule type" value="Genomic_DNA"/>
</dbReference>
<feature type="compositionally biased region" description="Low complexity" evidence="1">
    <location>
        <begin position="282"/>
        <end position="314"/>
    </location>
</feature>
<reference evidence="3" key="1">
    <citation type="journal article" date="2019" name="Int. J. Syst. Evol. Microbiol.">
        <title>The Global Catalogue of Microorganisms (GCM) 10K type strain sequencing project: providing services to taxonomists for standard genome sequencing and annotation.</title>
        <authorList>
            <consortium name="The Broad Institute Genomics Platform"/>
            <consortium name="The Broad Institute Genome Sequencing Center for Infectious Disease"/>
            <person name="Wu L."/>
            <person name="Ma J."/>
        </authorList>
    </citation>
    <scope>NUCLEOTIDE SEQUENCE [LARGE SCALE GENOMIC DNA]</scope>
    <source>
        <strain evidence="3">JCM 14323</strain>
    </source>
</reference>
<sequence length="1218" mass="128920">MTLLGAERARAEHARAPGARAASEARDGVGGRAPMLMRLQAGAGNAAVAAMLASPPETAHPVQRLVRGSVPPPPVPPPTPNPAAHPGVRAATASIRSAAHRAAQHPSPGSKAQEAQKAAQPPAGDREAQAKADKAETMGATPAGGFDKAAFVAAVKAAIDKQTPKTLEEADEFGKSGKADQVGAEVRGLAGRNTQSAARPMAEASARPPDASRAVEKEVTPLPTQAPPGPLKIDAAQAAPSRAPPEQVDLRNGPAETDRNMEDAGVTEDQLRRSNEPEFTGALAAKQQAEAHSAAAPGQLRAQEAQQLGQAQQGAASAGTATSAGLMGLGAANRAAVGRGQQGARSKDEQERAAVTANVTRLFDETKIAVDEILKGIDGKVDQAFKDGEGTAKKAFTEQHTREMKAFRDKRYSYDTVGAMRWAADLLLGPEPEVDEIFRRARATYEREMAKAIDRIADLVGGELNAAKTKIAEGKAKIAAYTKSLKPSLAKVGADAAKEVGGRFGELEASVDEKGQALAEDLATKYVEARTAVDDEIKAMQEANKGLVDKAKDAVVGAVETILKLKTMLLGVLARAAGAVEKIIKDPIAFLGNLVNAVKSGIMAFGSNIATHLKNGLQTWLFGALSAAGIDLPAKFDLQGVLKLVLSILGLTWANVRARIAAKLPPGAIELVEQGFDVVKLIVKEGLGGIWRMILEKVGDIKEMIMGQVKEMVAVEIIKAGIVWLVSMLNPASAFVKACKMIYDVVMFFVEKAEQIKAFVDSILDSVESIASGGVGAVAGYIENTLGRMVPVIIGFLASLLGLGGISGKIKKIIEAVQKPVNKVIDWVVGKAVAFGKKAIALGKKALAKVKAKGKEAWGKIKKKLGIKEKTPEEKERAGAAAGVAAINRFAGKRIGQHILKPALAFARVRNGLAVLEAVPGDKHWMVRASVQRETTAESNVDSAATLDGLEGVKKAIAASGGILPFLTLCASAKEIGGMEVAKIRSLFASDATIRNYIKNEFRGAAPYTHEWIPTNMLDKVLDRAVAARDAGVLDDWQALQNKLRSKTYAVIWHFEFTQLDFTLQQHVGGAVNSADVLKRAQDALFKAQVDRTPGWEIRLHAATSRFDEAERRHKRITAGPLGLTTTKGTKRFHDALRGLFTNNPTVKSYLKALLDFVRAEIWDGSVPAHLRPVKAANAGLAVYIDDTTPNPDVEMGQVGAMQGEKKKEMLGLISGAL</sequence>
<gene>
    <name evidence="2" type="ORF">GCM10009750_37060</name>
</gene>